<dbReference type="Proteomes" id="UP001419268">
    <property type="component" value="Unassembled WGS sequence"/>
</dbReference>
<sequence>MKTEIISRVRIKPSPPTPPHLRHYKLSLLDQLAPPFYIPIVLFYTANADHQHHRSGSSSTDQKSQQLQSSLSKTLTRFYPLAGRIKDHLVDCNDEGIDYSEACASIHLSDFLLLPKLELILNQFLPLDAYNTMYSEQVPLAAVQVSYFKCGGMTIGVCVAHKIADGSTVAMFLNSWAAAFHNKSGSGEEEAIIVPWLSSASVFPPKDLPVISLSGLTMNQKVVTRRFLFDAPKIAALRTQLIMKNGRTDNHPTRVEAVTALIWKYAKNIKRVKSRSKGVSLATHVVNLRKRMTPTAKVPENSFGNLWCSVAAEATTDESEEVELNSLASQIKMAIRKIDCVYVKRLQSEADSLTGLNCLREVGNNMKINKATDKDEMEVYRFSSWCRLPFYEADFVEWGKPVWVSTSSVPLKNIVILMSTRDGAGIEAWVTLAEEDMNELLANKELLMFIVP</sequence>
<evidence type="ECO:0000256" key="2">
    <source>
        <dbReference type="ARBA" id="ARBA00022679"/>
    </source>
</evidence>
<dbReference type="PANTHER" id="PTHR31623:SF17">
    <property type="entry name" value="F21J9.9"/>
    <property type="match status" value="1"/>
</dbReference>
<dbReference type="GO" id="GO:0016746">
    <property type="term" value="F:acyltransferase activity"/>
    <property type="evidence" value="ECO:0007669"/>
    <property type="project" value="UniProtKB-KW"/>
</dbReference>
<evidence type="ECO:0000256" key="3">
    <source>
        <dbReference type="ARBA" id="ARBA00023315"/>
    </source>
</evidence>
<keyword evidence="2" id="KW-0808">Transferase</keyword>
<accession>A0AAP0IQN6</accession>
<proteinExistence type="inferred from homology"/>
<dbReference type="Pfam" id="PF02458">
    <property type="entry name" value="Transferase"/>
    <property type="match status" value="1"/>
</dbReference>
<dbReference type="Gene3D" id="3.30.559.10">
    <property type="entry name" value="Chloramphenicol acetyltransferase-like domain"/>
    <property type="match status" value="2"/>
</dbReference>
<evidence type="ECO:0000256" key="1">
    <source>
        <dbReference type="ARBA" id="ARBA00009861"/>
    </source>
</evidence>
<dbReference type="PANTHER" id="PTHR31623">
    <property type="entry name" value="F21J9.9"/>
    <property type="match status" value="1"/>
</dbReference>
<dbReference type="EMBL" id="JBBNAG010000007">
    <property type="protein sequence ID" value="KAK9119984.1"/>
    <property type="molecule type" value="Genomic_DNA"/>
</dbReference>
<evidence type="ECO:0000313" key="4">
    <source>
        <dbReference type="EMBL" id="KAK9119984.1"/>
    </source>
</evidence>
<keyword evidence="5" id="KW-1185">Reference proteome</keyword>
<comment type="caution">
    <text evidence="4">The sequence shown here is derived from an EMBL/GenBank/DDBJ whole genome shotgun (WGS) entry which is preliminary data.</text>
</comment>
<dbReference type="AlphaFoldDB" id="A0AAP0IQN6"/>
<reference evidence="4 5" key="1">
    <citation type="submission" date="2024-01" db="EMBL/GenBank/DDBJ databases">
        <title>Genome assemblies of Stephania.</title>
        <authorList>
            <person name="Yang L."/>
        </authorList>
    </citation>
    <scope>NUCLEOTIDE SEQUENCE [LARGE SCALE GENOMIC DNA]</scope>
    <source>
        <strain evidence="4">JXDWG</strain>
        <tissue evidence="4">Leaf</tissue>
    </source>
</reference>
<comment type="similarity">
    <text evidence="1">Belongs to the plant acyltransferase family.</text>
</comment>
<keyword evidence="3" id="KW-0012">Acyltransferase</keyword>
<name>A0AAP0IQN6_9MAGN</name>
<dbReference type="InterPro" id="IPR023213">
    <property type="entry name" value="CAT-like_dom_sf"/>
</dbReference>
<evidence type="ECO:0000313" key="5">
    <source>
        <dbReference type="Proteomes" id="UP001419268"/>
    </source>
</evidence>
<protein>
    <submittedName>
        <fullName evidence="4">Uncharacterized protein</fullName>
    </submittedName>
</protein>
<gene>
    <name evidence="4" type="ORF">Scep_018077</name>
</gene>
<organism evidence="4 5">
    <name type="scientific">Stephania cephalantha</name>
    <dbReference type="NCBI Taxonomy" id="152367"/>
    <lineage>
        <taxon>Eukaryota</taxon>
        <taxon>Viridiplantae</taxon>
        <taxon>Streptophyta</taxon>
        <taxon>Embryophyta</taxon>
        <taxon>Tracheophyta</taxon>
        <taxon>Spermatophyta</taxon>
        <taxon>Magnoliopsida</taxon>
        <taxon>Ranunculales</taxon>
        <taxon>Menispermaceae</taxon>
        <taxon>Menispermoideae</taxon>
        <taxon>Cissampelideae</taxon>
        <taxon>Stephania</taxon>
    </lineage>
</organism>